<organism evidence="3 4">
    <name type="scientific">Pristionchus fissidentatus</name>
    <dbReference type="NCBI Taxonomy" id="1538716"/>
    <lineage>
        <taxon>Eukaryota</taxon>
        <taxon>Metazoa</taxon>
        <taxon>Ecdysozoa</taxon>
        <taxon>Nematoda</taxon>
        <taxon>Chromadorea</taxon>
        <taxon>Rhabditida</taxon>
        <taxon>Rhabditina</taxon>
        <taxon>Diplogasteromorpha</taxon>
        <taxon>Diplogasteroidea</taxon>
        <taxon>Neodiplogasteridae</taxon>
        <taxon>Pristionchus</taxon>
    </lineage>
</organism>
<feature type="transmembrane region" description="Helical" evidence="2">
    <location>
        <begin position="174"/>
        <end position="193"/>
    </location>
</feature>
<feature type="region of interest" description="Disordered" evidence="1">
    <location>
        <begin position="1"/>
        <end position="41"/>
    </location>
</feature>
<evidence type="ECO:0000313" key="4">
    <source>
        <dbReference type="Proteomes" id="UP001432322"/>
    </source>
</evidence>
<evidence type="ECO:0000313" key="3">
    <source>
        <dbReference type="EMBL" id="GMT14068.1"/>
    </source>
</evidence>
<accession>A0AAV5V740</accession>
<reference evidence="3" key="1">
    <citation type="submission" date="2023-10" db="EMBL/GenBank/DDBJ databases">
        <title>Genome assembly of Pristionchus species.</title>
        <authorList>
            <person name="Yoshida K."/>
            <person name="Sommer R.J."/>
        </authorList>
    </citation>
    <scope>NUCLEOTIDE SEQUENCE</scope>
    <source>
        <strain evidence="3">RS5133</strain>
    </source>
</reference>
<keyword evidence="2" id="KW-1133">Transmembrane helix</keyword>
<feature type="transmembrane region" description="Helical" evidence="2">
    <location>
        <begin position="80"/>
        <end position="97"/>
    </location>
</feature>
<feature type="non-terminal residue" evidence="3">
    <location>
        <position position="1"/>
    </location>
</feature>
<proteinExistence type="predicted"/>
<feature type="transmembrane region" description="Helical" evidence="2">
    <location>
        <begin position="226"/>
        <end position="245"/>
    </location>
</feature>
<protein>
    <submittedName>
        <fullName evidence="3">Uncharacterized protein</fullName>
    </submittedName>
</protein>
<comment type="caution">
    <text evidence="3">The sequence shown here is derived from an EMBL/GenBank/DDBJ whole genome shotgun (WGS) entry which is preliminary data.</text>
</comment>
<feature type="compositionally biased region" description="Polar residues" evidence="1">
    <location>
        <begin position="1"/>
        <end position="12"/>
    </location>
</feature>
<dbReference type="Proteomes" id="UP001432322">
    <property type="component" value="Unassembled WGS sequence"/>
</dbReference>
<keyword evidence="4" id="KW-1185">Reference proteome</keyword>
<feature type="non-terminal residue" evidence="3">
    <location>
        <position position="276"/>
    </location>
</feature>
<evidence type="ECO:0000256" key="2">
    <source>
        <dbReference type="SAM" id="Phobius"/>
    </source>
</evidence>
<dbReference type="InterPro" id="IPR036259">
    <property type="entry name" value="MFS_trans_sf"/>
</dbReference>
<dbReference type="SUPFAM" id="SSF103473">
    <property type="entry name" value="MFS general substrate transporter"/>
    <property type="match status" value="1"/>
</dbReference>
<gene>
    <name evidence="3" type="ORF">PFISCL1PPCAC_5365</name>
</gene>
<evidence type="ECO:0000256" key="1">
    <source>
        <dbReference type="SAM" id="MobiDB-lite"/>
    </source>
</evidence>
<keyword evidence="2" id="KW-0472">Membrane</keyword>
<dbReference type="AlphaFoldDB" id="A0AAV5V740"/>
<keyword evidence="2" id="KW-0812">Transmembrane</keyword>
<feature type="transmembrane region" description="Helical" evidence="2">
    <location>
        <begin position="199"/>
        <end position="217"/>
    </location>
</feature>
<name>A0AAV5V740_9BILA</name>
<feature type="transmembrane region" description="Helical" evidence="2">
    <location>
        <begin position="142"/>
        <end position="162"/>
    </location>
</feature>
<sequence length="276" mass="31172">DSPSCRTPSTKTPGARTPTVETGPAAPSPNTPKIVGTPVPLSAETPESLRYQDEHGNPVREQERVSYQNMLVRYGDWSRIRGQVMVYTALLAIGLVYERHSSAVEFLQGLETVKGRHIQCCCDVPKRLKDIENIGEAFEAGGSYPIIDFILLLIFGLTCMLWERFVGRRKMLKIIMILGMLASVILMFPHHVVHHVGHILLKFCMIATKLISIVNFIEMLPYETRYLSFSMLNFVSGFCGAFAIIRDEEQVLYDENPGEGRHYHEAVSRKIFEDLV</sequence>
<dbReference type="EMBL" id="BTSY01000002">
    <property type="protein sequence ID" value="GMT14068.1"/>
    <property type="molecule type" value="Genomic_DNA"/>
</dbReference>